<comment type="caution">
    <text evidence="3">The sequence shown here is derived from an EMBL/GenBank/DDBJ whole genome shotgun (WGS) entry which is preliminary data.</text>
</comment>
<dbReference type="EMBL" id="JBDFQZ010000002">
    <property type="protein sequence ID" value="KAK9748149.1"/>
    <property type="molecule type" value="Genomic_DNA"/>
</dbReference>
<keyword evidence="4" id="KW-1185">Reference proteome</keyword>
<dbReference type="EMBL" id="JBDFQZ010000002">
    <property type="protein sequence ID" value="KAK9748150.1"/>
    <property type="molecule type" value="Genomic_DNA"/>
</dbReference>
<dbReference type="GO" id="GO:0008356">
    <property type="term" value="P:asymmetric cell division"/>
    <property type="evidence" value="ECO:0007669"/>
    <property type="project" value="InterPro"/>
</dbReference>
<dbReference type="EMBL" id="JBDFQZ010000002">
    <property type="protein sequence ID" value="KAK9748148.1"/>
    <property type="molecule type" value="Genomic_DNA"/>
</dbReference>
<name>A0AAW1MML6_SAPOF</name>
<evidence type="ECO:0000256" key="2">
    <source>
        <dbReference type="SAM" id="MobiDB-lite"/>
    </source>
</evidence>
<evidence type="ECO:0000313" key="4">
    <source>
        <dbReference type="Proteomes" id="UP001443914"/>
    </source>
</evidence>
<feature type="coiled-coil region" evidence="1">
    <location>
        <begin position="303"/>
        <end position="330"/>
    </location>
</feature>
<evidence type="ECO:0000313" key="3">
    <source>
        <dbReference type="EMBL" id="KAK9748150.1"/>
    </source>
</evidence>
<dbReference type="Proteomes" id="UP001443914">
    <property type="component" value="Unassembled WGS sequence"/>
</dbReference>
<proteinExistence type="predicted"/>
<dbReference type="AlphaFoldDB" id="A0AAW1MML6"/>
<feature type="region of interest" description="Disordered" evidence="2">
    <location>
        <begin position="26"/>
        <end position="48"/>
    </location>
</feature>
<feature type="compositionally biased region" description="Polar residues" evidence="2">
    <location>
        <begin position="438"/>
        <end position="454"/>
    </location>
</feature>
<evidence type="ECO:0000256" key="1">
    <source>
        <dbReference type="SAM" id="Coils"/>
    </source>
</evidence>
<protein>
    <submittedName>
        <fullName evidence="3">Uncharacterized protein</fullName>
    </submittedName>
</protein>
<feature type="coiled-coil region" evidence="1">
    <location>
        <begin position="475"/>
        <end position="502"/>
    </location>
</feature>
<sequence length="641" mass="71738">MDLWVVATAAGAGYLAKYWQHISRDKEGSSGSTSEKTFPDEPQSPSLIDRIRDKTCPIKKLSRIREEGDHSGDILSETLRRDGLIGTDASSCSVLNHELDVGIRDNGSFSREFRNEKKFQLYGGGYGILDADMSSIPEDSTWKTEAASEKSPRRSRLHLQSVKLRNALDSCLMAQMHRERAELEEYLLTPLSSPCTPSLRPFLVSDGKRIISRASGDFMGRLHTNIHRKADSDVVGVPHLPKINASDCSKQKFNHKKRMGRLRCSSNVMQFDTQAGFSSGQAVFCLGISVGILSTIISNKVELENLKVNLKQSEHLVEDLQEELEMKDSLTVKELVSNDYSQDIHEISSINEKMVVVSNQEDMDVLLRYADEESVCQKKDESMSNIEAELEAELQRLEMSMKGSTLSSELNQGFDEDIIAELVQGELQADTVRRRSSSEPTIDRGSNSTSTLTPHSAKDCVSPRELSLRLHEVIQSRLESRIIELETELAKNQNHIKHLLSEKSNYWRDFPNSGSSSSRCSPREPLVMNLSGDALDAYNEAFDELNKVTEKEDEPSEIRGDGHRQSEDERNMWLAGKREEAVPISITGIPSSEDSPMYSDDGDDGEDDDMLLIMQIIEKARQGSPAILKAQKAMVSLNINY</sequence>
<feature type="region of interest" description="Disordered" evidence="2">
    <location>
        <begin position="430"/>
        <end position="460"/>
    </location>
</feature>
<dbReference type="PANTHER" id="PTHR33476">
    <property type="entry name" value="EMB|CAB62613.1"/>
    <property type="match status" value="1"/>
</dbReference>
<reference evidence="3 4" key="1">
    <citation type="submission" date="2024-03" db="EMBL/GenBank/DDBJ databases">
        <title>WGS assembly of Saponaria officinalis var. Norfolk2.</title>
        <authorList>
            <person name="Jenkins J."/>
            <person name="Shu S."/>
            <person name="Grimwood J."/>
            <person name="Barry K."/>
            <person name="Goodstein D."/>
            <person name="Schmutz J."/>
            <person name="Leebens-Mack J."/>
            <person name="Osbourn A."/>
        </authorList>
    </citation>
    <scope>NUCLEOTIDE SEQUENCE [LARGE SCALE GENOMIC DNA]</scope>
    <source>
        <strain evidence="4">cv. Norfolk2</strain>
        <strain evidence="3">JIC</strain>
        <tissue evidence="3">Leaf</tissue>
    </source>
</reference>
<dbReference type="InterPro" id="IPR040348">
    <property type="entry name" value="POLAR-like"/>
</dbReference>
<accession>A0AAW1MML6</accession>
<dbReference type="PANTHER" id="PTHR33476:SF7">
    <property type="entry name" value="EMB|CAB62613.1"/>
    <property type="match status" value="1"/>
</dbReference>
<feature type="region of interest" description="Disordered" evidence="2">
    <location>
        <begin position="587"/>
        <end position="607"/>
    </location>
</feature>
<feature type="region of interest" description="Disordered" evidence="2">
    <location>
        <begin position="548"/>
        <end position="568"/>
    </location>
</feature>
<keyword evidence="1" id="KW-0175">Coiled coil</keyword>
<organism evidence="3 4">
    <name type="scientific">Saponaria officinalis</name>
    <name type="common">Common soapwort</name>
    <name type="synonym">Lychnis saponaria</name>
    <dbReference type="NCBI Taxonomy" id="3572"/>
    <lineage>
        <taxon>Eukaryota</taxon>
        <taxon>Viridiplantae</taxon>
        <taxon>Streptophyta</taxon>
        <taxon>Embryophyta</taxon>
        <taxon>Tracheophyta</taxon>
        <taxon>Spermatophyta</taxon>
        <taxon>Magnoliopsida</taxon>
        <taxon>eudicotyledons</taxon>
        <taxon>Gunneridae</taxon>
        <taxon>Pentapetalae</taxon>
        <taxon>Caryophyllales</taxon>
        <taxon>Caryophyllaceae</taxon>
        <taxon>Caryophylleae</taxon>
        <taxon>Saponaria</taxon>
    </lineage>
</organism>
<gene>
    <name evidence="3" type="ORF">RND81_02G039300</name>
</gene>